<name>A0A158QNR5_HAEPC</name>
<reference evidence="3 4" key="2">
    <citation type="submission" date="2018-11" db="EMBL/GenBank/DDBJ databases">
        <authorList>
            <consortium name="Pathogen Informatics"/>
        </authorList>
    </citation>
    <scope>NUCLEOTIDE SEQUENCE [LARGE SCALE GENOMIC DNA]</scope>
    <source>
        <strain evidence="3 4">MHpl1</strain>
    </source>
</reference>
<evidence type="ECO:0000313" key="4">
    <source>
        <dbReference type="Proteomes" id="UP000268014"/>
    </source>
</evidence>
<organism evidence="5">
    <name type="scientific">Haemonchus placei</name>
    <name type="common">Barber's pole worm</name>
    <dbReference type="NCBI Taxonomy" id="6290"/>
    <lineage>
        <taxon>Eukaryota</taxon>
        <taxon>Metazoa</taxon>
        <taxon>Ecdysozoa</taxon>
        <taxon>Nematoda</taxon>
        <taxon>Chromadorea</taxon>
        <taxon>Rhabditida</taxon>
        <taxon>Rhabditina</taxon>
        <taxon>Rhabditomorpha</taxon>
        <taxon>Strongyloidea</taxon>
        <taxon>Trichostrongylidae</taxon>
        <taxon>Haemonchus</taxon>
    </lineage>
</organism>
<feature type="coiled-coil region" evidence="1">
    <location>
        <begin position="432"/>
        <end position="536"/>
    </location>
</feature>
<keyword evidence="1" id="KW-0175">Coiled coil</keyword>
<reference evidence="5" key="1">
    <citation type="submission" date="2016-04" db="UniProtKB">
        <authorList>
            <consortium name="WormBaseParasite"/>
        </authorList>
    </citation>
    <scope>IDENTIFICATION</scope>
</reference>
<evidence type="ECO:0000256" key="1">
    <source>
        <dbReference type="SAM" id="Coils"/>
    </source>
</evidence>
<dbReference type="WBParaSite" id="HPLM_0001102001-mRNA-1">
    <property type="protein sequence ID" value="HPLM_0001102001-mRNA-1"/>
    <property type="gene ID" value="HPLM_0001102001"/>
</dbReference>
<protein>
    <submittedName>
        <fullName evidence="5">GRIP domain-containing protein</fullName>
    </submittedName>
</protein>
<feature type="region of interest" description="Disordered" evidence="2">
    <location>
        <begin position="326"/>
        <end position="347"/>
    </location>
</feature>
<proteinExistence type="predicted"/>
<dbReference type="EMBL" id="UZAF01017450">
    <property type="protein sequence ID" value="VDO41777.1"/>
    <property type="molecule type" value="Genomic_DNA"/>
</dbReference>
<accession>A0A158QNR5</accession>
<feature type="coiled-coil region" evidence="1">
    <location>
        <begin position="12"/>
        <end position="82"/>
    </location>
</feature>
<keyword evidence="4" id="KW-1185">Reference proteome</keyword>
<dbReference type="OrthoDB" id="5322683at2759"/>
<dbReference type="Proteomes" id="UP000268014">
    <property type="component" value="Unassembled WGS sequence"/>
</dbReference>
<evidence type="ECO:0000256" key="2">
    <source>
        <dbReference type="SAM" id="MobiDB-lite"/>
    </source>
</evidence>
<feature type="coiled-coil region" evidence="1">
    <location>
        <begin position="275"/>
        <end position="326"/>
    </location>
</feature>
<dbReference type="AlphaFoldDB" id="A0A158QNR5"/>
<evidence type="ECO:0000313" key="5">
    <source>
        <dbReference type="WBParaSite" id="HPLM_0001102001-mRNA-1"/>
    </source>
</evidence>
<feature type="coiled-coil region" evidence="1">
    <location>
        <begin position="123"/>
        <end position="188"/>
    </location>
</feature>
<sequence>MQEHDEIVSSTRKQQLIELEAVTAKLELAREEADKLRLKNDTLEKQLEQLDESYTSERAQSERVLQDQIDELMEKLRTQEAAFRSQGEGEMAAMRDSYTRLCEANDDLKKKLDEVSSTSAGQLAEAKELEGRLRAELSDLRAMLESRNAEFYLVEKRKQELEEELAAAHELSAINDRLRAELEEIRKQREVEALVSPLKDRAGKNEEGSKEDCTSLENECFKLEMSNDERKGGQCPGPILSESELEGKDGIPSNVASISELSAQTAGEMCTSDELQQLRSEVAHLSETNTRLAAKINQLEAENSKVMMAKDETQRLLNELKSASETMHGRVDEPHQVGSSGDEIPGNSPSAEYFRMENLRLSEELKRNEGEILLARDYKATLEKELLELKSQVAERHSKLDGADVLISLQEENKSGTNEDGELHPNGSPHRISLLEEQLRVQRDEVERLSQLATSESQRADEVQNVLKEKAAELESLMREIKQKDGIIAGLEDELEKVSREEKAMRSQCADYENHCRQLESRIEELVQEQEKLHSALIEERALVERLVFKHGHFFLSFYFFLFSSSHRHFVVFLLLKLLLPSLCPTLKTKRNLFCWASFCQ</sequence>
<gene>
    <name evidence="3" type="ORF">HPLM_LOCUS11012</name>
</gene>
<evidence type="ECO:0000313" key="3">
    <source>
        <dbReference type="EMBL" id="VDO41777.1"/>
    </source>
</evidence>